<dbReference type="GO" id="GO:0005524">
    <property type="term" value="F:ATP binding"/>
    <property type="evidence" value="ECO:0007669"/>
    <property type="project" value="UniProtKB-KW"/>
</dbReference>
<reference evidence="8 9" key="1">
    <citation type="submission" date="2020-01" db="EMBL/GenBank/DDBJ databases">
        <title>Genome analysis of Anaerocolumna sp. CBA3638.</title>
        <authorList>
            <person name="Kim J."/>
            <person name="Roh S.W."/>
        </authorList>
    </citation>
    <scope>NUCLEOTIDE SEQUENCE [LARGE SCALE GENOMIC DNA]</scope>
    <source>
        <strain evidence="8 9">CBA3638</strain>
    </source>
</reference>
<keyword evidence="4" id="KW-0547">Nucleotide-binding</keyword>
<feature type="domain" description="tRNA(Ile)-lysidine/2-thiocytidine synthase N-terminal" evidence="7">
    <location>
        <begin position="21"/>
        <end position="139"/>
    </location>
</feature>
<evidence type="ECO:0000256" key="3">
    <source>
        <dbReference type="ARBA" id="ARBA00022694"/>
    </source>
</evidence>
<dbReference type="EC" id="6.3.4.19" evidence="1"/>
<dbReference type="PANTHER" id="PTHR43033">
    <property type="entry name" value="TRNA(ILE)-LYSIDINE SYNTHASE-RELATED"/>
    <property type="match status" value="1"/>
</dbReference>
<dbReference type="GO" id="GO:0032267">
    <property type="term" value="F:tRNA(Ile)-lysidine synthase activity"/>
    <property type="evidence" value="ECO:0007669"/>
    <property type="project" value="UniProtKB-EC"/>
</dbReference>
<evidence type="ECO:0000313" key="9">
    <source>
        <dbReference type="Proteomes" id="UP000464314"/>
    </source>
</evidence>
<dbReference type="GO" id="GO:0008033">
    <property type="term" value="P:tRNA processing"/>
    <property type="evidence" value="ECO:0007669"/>
    <property type="project" value="UniProtKB-KW"/>
</dbReference>
<evidence type="ECO:0000256" key="5">
    <source>
        <dbReference type="ARBA" id="ARBA00022840"/>
    </source>
</evidence>
<dbReference type="InterPro" id="IPR011063">
    <property type="entry name" value="TilS/TtcA_N"/>
</dbReference>
<evidence type="ECO:0000259" key="7">
    <source>
        <dbReference type="Pfam" id="PF01171"/>
    </source>
</evidence>
<keyword evidence="5" id="KW-0067">ATP-binding</keyword>
<dbReference type="InterPro" id="IPR012795">
    <property type="entry name" value="tRNA_Ile_lys_synt_N"/>
</dbReference>
<evidence type="ECO:0000256" key="4">
    <source>
        <dbReference type="ARBA" id="ARBA00022741"/>
    </source>
</evidence>
<keyword evidence="2 8" id="KW-0436">Ligase</keyword>
<protein>
    <recommendedName>
        <fullName evidence="1">tRNA(Ile)-lysidine synthetase</fullName>
        <ecNumber evidence="1">6.3.4.19</ecNumber>
    </recommendedName>
</protein>
<dbReference type="AlphaFoldDB" id="A0A6P1TLG9"/>
<dbReference type="EMBL" id="CP048000">
    <property type="protein sequence ID" value="QHQ60495.1"/>
    <property type="molecule type" value="Genomic_DNA"/>
</dbReference>
<gene>
    <name evidence="8" type="primary">tilS</name>
    <name evidence="8" type="ORF">Ana3638_06685</name>
</gene>
<organism evidence="8 9">
    <name type="scientific">Anaerocolumna sedimenticola</name>
    <dbReference type="NCBI Taxonomy" id="2696063"/>
    <lineage>
        <taxon>Bacteria</taxon>
        <taxon>Bacillati</taxon>
        <taxon>Bacillota</taxon>
        <taxon>Clostridia</taxon>
        <taxon>Lachnospirales</taxon>
        <taxon>Lachnospiraceae</taxon>
        <taxon>Anaerocolumna</taxon>
    </lineage>
</organism>
<dbReference type="SUPFAM" id="SSF52402">
    <property type="entry name" value="Adenine nucleotide alpha hydrolases-like"/>
    <property type="match status" value="1"/>
</dbReference>
<keyword evidence="3" id="KW-0819">tRNA processing</keyword>
<evidence type="ECO:0000313" key="8">
    <source>
        <dbReference type="EMBL" id="QHQ60495.1"/>
    </source>
</evidence>
<sequence length="154" mass="17299">MLNTVRNFIQEHNMIEEGDRIVVGVSGGADSVCLFHVLHNLSPIYHLTLFVVHVNHGIRGEEADEDEAYVKQICLNNNVPYTCVKADVPSVAKSLGLSEEEAGRKVRYDSFNDCFLKNKCNKIAIAHNKNDNAETILFIYSGEAESKVSRAYRR</sequence>
<evidence type="ECO:0000256" key="2">
    <source>
        <dbReference type="ARBA" id="ARBA00022598"/>
    </source>
</evidence>
<accession>A0A6P1TLG9</accession>
<evidence type="ECO:0000256" key="1">
    <source>
        <dbReference type="ARBA" id="ARBA00013267"/>
    </source>
</evidence>
<dbReference type="InterPro" id="IPR014729">
    <property type="entry name" value="Rossmann-like_a/b/a_fold"/>
</dbReference>
<dbReference type="PANTHER" id="PTHR43033:SF1">
    <property type="entry name" value="TRNA(ILE)-LYSIDINE SYNTHASE-RELATED"/>
    <property type="match status" value="1"/>
</dbReference>
<dbReference type="InterPro" id="IPR012094">
    <property type="entry name" value="tRNA_Ile_lys_synt"/>
</dbReference>
<dbReference type="Proteomes" id="UP000464314">
    <property type="component" value="Chromosome"/>
</dbReference>
<dbReference type="Gene3D" id="3.40.50.620">
    <property type="entry name" value="HUPs"/>
    <property type="match status" value="1"/>
</dbReference>
<dbReference type="CDD" id="cd01992">
    <property type="entry name" value="TilS_N"/>
    <property type="match status" value="1"/>
</dbReference>
<evidence type="ECO:0000256" key="6">
    <source>
        <dbReference type="ARBA" id="ARBA00048539"/>
    </source>
</evidence>
<comment type="catalytic activity">
    <reaction evidence="6">
        <text>cytidine(34) in tRNA(Ile2) + L-lysine + ATP = lysidine(34) in tRNA(Ile2) + AMP + diphosphate + H(+)</text>
        <dbReference type="Rhea" id="RHEA:43744"/>
        <dbReference type="Rhea" id="RHEA-COMP:10625"/>
        <dbReference type="Rhea" id="RHEA-COMP:10670"/>
        <dbReference type="ChEBI" id="CHEBI:15378"/>
        <dbReference type="ChEBI" id="CHEBI:30616"/>
        <dbReference type="ChEBI" id="CHEBI:32551"/>
        <dbReference type="ChEBI" id="CHEBI:33019"/>
        <dbReference type="ChEBI" id="CHEBI:82748"/>
        <dbReference type="ChEBI" id="CHEBI:83665"/>
        <dbReference type="ChEBI" id="CHEBI:456215"/>
        <dbReference type="EC" id="6.3.4.19"/>
    </reaction>
</comment>
<proteinExistence type="predicted"/>
<name>A0A6P1TLG9_9FIRM</name>
<dbReference type="Pfam" id="PF01171">
    <property type="entry name" value="ATP_bind_3"/>
    <property type="match status" value="1"/>
</dbReference>
<keyword evidence="9" id="KW-1185">Reference proteome</keyword>
<dbReference type="KEGG" id="anr:Ana3638_06685"/>
<dbReference type="NCBIfam" id="TIGR02432">
    <property type="entry name" value="lysidine_TilS_N"/>
    <property type="match status" value="1"/>
</dbReference>